<dbReference type="PATRIC" id="fig|1095748.3.peg.284"/>
<protein>
    <submittedName>
        <fullName evidence="1">Uncharacterized protein</fullName>
    </submittedName>
</protein>
<evidence type="ECO:0000313" key="2">
    <source>
        <dbReference type="Proteomes" id="UP000004473"/>
    </source>
</evidence>
<evidence type="ECO:0000313" key="1">
    <source>
        <dbReference type="EMBL" id="EIG30222.1"/>
    </source>
</evidence>
<dbReference type="AlphaFoldDB" id="I2NWL1"/>
<organism evidence="1 2">
    <name type="scientific">Neisseria sicca VK64</name>
    <dbReference type="NCBI Taxonomy" id="1095748"/>
    <lineage>
        <taxon>Bacteria</taxon>
        <taxon>Pseudomonadati</taxon>
        <taxon>Pseudomonadota</taxon>
        <taxon>Betaproteobacteria</taxon>
        <taxon>Neisseriales</taxon>
        <taxon>Neisseriaceae</taxon>
        <taxon>Neisseria</taxon>
    </lineage>
</organism>
<comment type="caution">
    <text evidence="1">The sequence shown here is derived from an EMBL/GenBank/DDBJ whole genome shotgun (WGS) entry which is preliminary data.</text>
</comment>
<accession>I2NWL1</accession>
<dbReference type="Proteomes" id="UP000004473">
    <property type="component" value="Unassembled WGS sequence"/>
</dbReference>
<reference evidence="1 2" key="1">
    <citation type="submission" date="2012-04" db="EMBL/GenBank/DDBJ databases">
        <authorList>
            <person name="Harkins D.M."/>
            <person name="Madupu R."/>
            <person name="Durkin A.S."/>
            <person name="Torralba M."/>
            <person name="Methe B."/>
            <person name="Sutton G.G."/>
            <person name="Nelson K.E."/>
        </authorList>
    </citation>
    <scope>NUCLEOTIDE SEQUENCE [LARGE SCALE GENOMIC DNA]</scope>
    <source>
        <strain evidence="1 2">VK64</strain>
    </source>
</reference>
<proteinExistence type="predicted"/>
<dbReference type="EMBL" id="AJMT01000014">
    <property type="protein sequence ID" value="EIG30222.1"/>
    <property type="molecule type" value="Genomic_DNA"/>
</dbReference>
<sequence>MFFKLSDDLSQCLPLRYIGRLKPISKEFPHESHLCRYA</sequence>
<gene>
    <name evidence="1" type="ORF">HMPREF1051_1003</name>
</gene>
<name>I2NWL1_NEISI</name>